<proteinExistence type="predicted"/>
<dbReference type="Proteomes" id="UP000007174">
    <property type="component" value="Unassembled WGS sequence"/>
</dbReference>
<evidence type="ECO:0000313" key="2">
    <source>
        <dbReference type="Proteomes" id="UP000007174"/>
    </source>
</evidence>
<sequence length="66" mass="6539">CQEVQVGALGEAVVVGLPGRGTGRGLGVLVVRAEVTADGAPVGLVLRDGDAELLDGVDHELCAADC</sequence>
<dbReference type="AlphaFoldDB" id="H1VWB5"/>
<protein>
    <submittedName>
        <fullName evidence="1">Uncharacterized protein</fullName>
    </submittedName>
</protein>
<organism evidence="1 2">
    <name type="scientific">Colletotrichum higginsianum (strain IMI 349063)</name>
    <name type="common">Crucifer anthracnose fungus</name>
    <dbReference type="NCBI Taxonomy" id="759273"/>
    <lineage>
        <taxon>Eukaryota</taxon>
        <taxon>Fungi</taxon>
        <taxon>Dikarya</taxon>
        <taxon>Ascomycota</taxon>
        <taxon>Pezizomycotina</taxon>
        <taxon>Sordariomycetes</taxon>
        <taxon>Hypocreomycetidae</taxon>
        <taxon>Glomerellales</taxon>
        <taxon>Glomerellaceae</taxon>
        <taxon>Colletotrichum</taxon>
        <taxon>Colletotrichum destructivum species complex</taxon>
    </lineage>
</organism>
<feature type="non-terminal residue" evidence="1">
    <location>
        <position position="1"/>
    </location>
</feature>
<dbReference type="HOGENOM" id="CLU_2838063_0_0_1"/>
<accession>H1VWB5</accession>
<name>H1VWB5_COLHI</name>
<gene>
    <name evidence="1" type="ORF">CH063_13897</name>
</gene>
<dbReference type="EMBL" id="CACQ02006965">
    <property type="protein sequence ID" value="CCF44526.1"/>
    <property type="molecule type" value="Genomic_DNA"/>
</dbReference>
<reference evidence="2" key="1">
    <citation type="journal article" date="2012" name="Nat. Genet.">
        <title>Lifestyle transitions in plant pathogenic Colletotrichum fungi deciphered by genome and transcriptome analyses.</title>
        <authorList>
            <person name="O'Connell R.J."/>
            <person name="Thon M.R."/>
            <person name="Hacquard S."/>
            <person name="Amyotte S.G."/>
            <person name="Kleemann J."/>
            <person name="Torres M.F."/>
            <person name="Damm U."/>
            <person name="Buiate E.A."/>
            <person name="Epstein L."/>
            <person name="Alkan N."/>
            <person name="Altmueller J."/>
            <person name="Alvarado-Balderrama L."/>
            <person name="Bauser C.A."/>
            <person name="Becker C."/>
            <person name="Birren B.W."/>
            <person name="Chen Z."/>
            <person name="Choi J."/>
            <person name="Crouch J.A."/>
            <person name="Duvick J.P."/>
            <person name="Farman M.A."/>
            <person name="Gan P."/>
            <person name="Heiman D."/>
            <person name="Henrissat B."/>
            <person name="Howard R.J."/>
            <person name="Kabbage M."/>
            <person name="Koch C."/>
            <person name="Kracher B."/>
            <person name="Kubo Y."/>
            <person name="Law A.D."/>
            <person name="Lebrun M.-H."/>
            <person name="Lee Y.-H."/>
            <person name="Miyara I."/>
            <person name="Moore N."/>
            <person name="Neumann U."/>
            <person name="Nordstroem K."/>
            <person name="Panaccione D.G."/>
            <person name="Panstruga R."/>
            <person name="Place M."/>
            <person name="Proctor R.H."/>
            <person name="Prusky D."/>
            <person name="Rech G."/>
            <person name="Reinhardt R."/>
            <person name="Rollins J.A."/>
            <person name="Rounsley S."/>
            <person name="Schardl C.L."/>
            <person name="Schwartz D.C."/>
            <person name="Shenoy N."/>
            <person name="Shirasu K."/>
            <person name="Sikhakolli U.R."/>
            <person name="Stueber K."/>
            <person name="Sukno S.A."/>
            <person name="Sweigard J.A."/>
            <person name="Takano Y."/>
            <person name="Takahara H."/>
            <person name="Trail F."/>
            <person name="van der Does H.C."/>
            <person name="Voll L.M."/>
            <person name="Will I."/>
            <person name="Young S."/>
            <person name="Zeng Q."/>
            <person name="Zhang J."/>
            <person name="Zhou S."/>
            <person name="Dickman M.B."/>
            <person name="Schulze-Lefert P."/>
            <person name="Ver Loren van Themaat E."/>
            <person name="Ma L.-J."/>
            <person name="Vaillancourt L.J."/>
        </authorList>
    </citation>
    <scope>NUCLEOTIDE SEQUENCE [LARGE SCALE GENOMIC DNA]</scope>
    <source>
        <strain evidence="2">IMI 349063</strain>
    </source>
</reference>
<evidence type="ECO:0000313" key="1">
    <source>
        <dbReference type="EMBL" id="CCF44526.1"/>
    </source>
</evidence>